<feature type="domain" description="Calcineurin-like phosphoesterase" evidence="3">
    <location>
        <begin position="129"/>
        <end position="277"/>
    </location>
</feature>
<feature type="region of interest" description="Disordered" evidence="1">
    <location>
        <begin position="400"/>
        <end position="423"/>
    </location>
</feature>
<dbReference type="PANTHER" id="PTHR46546">
    <property type="entry name" value="SHEWANELLA-LIKE PROTEIN PHOSPHATASE 1"/>
    <property type="match status" value="1"/>
</dbReference>
<proteinExistence type="predicted"/>
<feature type="compositionally biased region" description="Basic residues" evidence="1">
    <location>
        <begin position="400"/>
        <end position="412"/>
    </location>
</feature>
<evidence type="ECO:0000313" key="5">
    <source>
        <dbReference type="Proteomes" id="UP000023152"/>
    </source>
</evidence>
<keyword evidence="5" id="KW-1185">Reference proteome</keyword>
<feature type="transmembrane region" description="Helical" evidence="2">
    <location>
        <begin position="37"/>
        <end position="55"/>
    </location>
</feature>
<dbReference type="Pfam" id="PF00149">
    <property type="entry name" value="Metallophos"/>
    <property type="match status" value="1"/>
</dbReference>
<dbReference type="SUPFAM" id="SSF56300">
    <property type="entry name" value="Metallo-dependent phosphatases"/>
    <property type="match status" value="1"/>
</dbReference>
<evidence type="ECO:0000256" key="1">
    <source>
        <dbReference type="SAM" id="MobiDB-lite"/>
    </source>
</evidence>
<evidence type="ECO:0000313" key="4">
    <source>
        <dbReference type="EMBL" id="ETO20006.1"/>
    </source>
</evidence>
<dbReference type="Proteomes" id="UP000023152">
    <property type="component" value="Unassembled WGS sequence"/>
</dbReference>
<dbReference type="AlphaFoldDB" id="X6N1R9"/>
<dbReference type="GO" id="GO:0016787">
    <property type="term" value="F:hydrolase activity"/>
    <property type="evidence" value="ECO:0007669"/>
    <property type="project" value="InterPro"/>
</dbReference>
<evidence type="ECO:0000256" key="2">
    <source>
        <dbReference type="SAM" id="Phobius"/>
    </source>
</evidence>
<accession>X6N1R9</accession>
<protein>
    <submittedName>
        <fullName evidence="4">Serine/threonine protein phosphatase</fullName>
    </submittedName>
</protein>
<name>X6N1R9_RETFI</name>
<keyword evidence="2" id="KW-0472">Membrane</keyword>
<dbReference type="InterPro" id="IPR004843">
    <property type="entry name" value="Calcineurin-like_PHP"/>
</dbReference>
<dbReference type="OrthoDB" id="5976022at2759"/>
<reference evidence="4 5" key="1">
    <citation type="journal article" date="2013" name="Curr. Biol.">
        <title>The Genome of the Foraminiferan Reticulomyxa filosa.</title>
        <authorList>
            <person name="Glockner G."/>
            <person name="Hulsmann N."/>
            <person name="Schleicher M."/>
            <person name="Noegel A.A."/>
            <person name="Eichinger L."/>
            <person name="Gallinger C."/>
            <person name="Pawlowski J."/>
            <person name="Sierra R."/>
            <person name="Euteneuer U."/>
            <person name="Pillet L."/>
            <person name="Moustafa A."/>
            <person name="Platzer M."/>
            <person name="Groth M."/>
            <person name="Szafranski K."/>
            <person name="Schliwa M."/>
        </authorList>
    </citation>
    <scope>NUCLEOTIDE SEQUENCE [LARGE SCALE GENOMIC DNA]</scope>
</reference>
<keyword evidence="2" id="KW-1133">Transmembrane helix</keyword>
<keyword evidence="2" id="KW-0812">Transmembrane</keyword>
<dbReference type="InterPro" id="IPR029052">
    <property type="entry name" value="Metallo-depent_PP-like"/>
</dbReference>
<evidence type="ECO:0000259" key="3">
    <source>
        <dbReference type="Pfam" id="PF00149"/>
    </source>
</evidence>
<gene>
    <name evidence="4" type="ORF">RFI_17213</name>
</gene>
<organism evidence="4 5">
    <name type="scientific">Reticulomyxa filosa</name>
    <dbReference type="NCBI Taxonomy" id="46433"/>
    <lineage>
        <taxon>Eukaryota</taxon>
        <taxon>Sar</taxon>
        <taxon>Rhizaria</taxon>
        <taxon>Retaria</taxon>
        <taxon>Foraminifera</taxon>
        <taxon>Monothalamids</taxon>
        <taxon>Reticulomyxidae</taxon>
        <taxon>Reticulomyxa</taxon>
    </lineage>
</organism>
<dbReference type="PANTHER" id="PTHR46546:SF4">
    <property type="entry name" value="SHEWANELLA-LIKE PROTEIN PHOSPHATASE 1"/>
    <property type="match status" value="1"/>
</dbReference>
<sequence>MTILTFSARQGDEENSLKKAAKPAQSPSHQSNKRRYITLRCSLIFIFLVLCLLALCQAFNLNIINSVHDILSFVRVKPKEAKETPGQVENKKVPLPKLQLEKNPKENKKFFQNYPEAYVMKGISQKYDRIIAIGDLHGDLRQFRKILSLCGVVDKNLRRWITNRTILVQTGDIFDRGSQSVEILEYFWDLRHQLQADPELSEHNLILHTLGNHEHLKYHYVNDNELYKRGGEEGWKNILSLSHNVGYFLRQTPIARIVESSLFVHAGIHPEISLLREKYSPDNNVLLLTGENGPIWTRYFESKFYTERMVEDISDLSETNKKSVSNEEYMCQLVEQTVQKLGVSRMIIGHNPQSDGKVNVRCNGQLISIDVGISAFYGNNLGAIEIDLKTDNIPKKKKITALKTDKSKKKTPQKNLNKISQQN</sequence>
<dbReference type="EMBL" id="ASPP01013044">
    <property type="protein sequence ID" value="ETO20006.1"/>
    <property type="molecule type" value="Genomic_DNA"/>
</dbReference>
<feature type="region of interest" description="Disordered" evidence="1">
    <location>
        <begin position="1"/>
        <end position="29"/>
    </location>
</feature>
<dbReference type="Gene3D" id="3.60.21.10">
    <property type="match status" value="1"/>
</dbReference>
<comment type="caution">
    <text evidence="4">The sequence shown here is derived from an EMBL/GenBank/DDBJ whole genome shotgun (WGS) entry which is preliminary data.</text>
</comment>